<protein>
    <submittedName>
        <fullName evidence="1">Uncharacterized protein</fullName>
    </submittedName>
</protein>
<accession>X1KYZ6</accession>
<sequence>EDIAKEVVKLLRNTHELARMKEELRKVAGGKGAADKVATVILEEIKV</sequence>
<feature type="non-terminal residue" evidence="1">
    <location>
        <position position="1"/>
    </location>
</feature>
<evidence type="ECO:0000313" key="1">
    <source>
        <dbReference type="EMBL" id="GAH87163.1"/>
    </source>
</evidence>
<comment type="caution">
    <text evidence="1">The sequence shown here is derived from an EMBL/GenBank/DDBJ whole genome shotgun (WGS) entry which is preliminary data.</text>
</comment>
<gene>
    <name evidence="1" type="ORF">S03H2_67246</name>
</gene>
<name>X1KYZ6_9ZZZZ</name>
<reference evidence="1" key="1">
    <citation type="journal article" date="2014" name="Front. Microbiol.">
        <title>High frequency of phylogenetically diverse reductive dehalogenase-homologous genes in deep subseafloor sedimentary metagenomes.</title>
        <authorList>
            <person name="Kawai M."/>
            <person name="Futagami T."/>
            <person name="Toyoda A."/>
            <person name="Takaki Y."/>
            <person name="Nishi S."/>
            <person name="Hori S."/>
            <person name="Arai W."/>
            <person name="Tsubouchi T."/>
            <person name="Morono Y."/>
            <person name="Uchiyama I."/>
            <person name="Ito T."/>
            <person name="Fujiyama A."/>
            <person name="Inagaki F."/>
            <person name="Takami H."/>
        </authorList>
    </citation>
    <scope>NUCLEOTIDE SEQUENCE</scope>
    <source>
        <strain evidence="1">Expedition CK06-06</strain>
    </source>
</reference>
<dbReference type="AlphaFoldDB" id="X1KYZ6"/>
<organism evidence="1">
    <name type="scientific">marine sediment metagenome</name>
    <dbReference type="NCBI Taxonomy" id="412755"/>
    <lineage>
        <taxon>unclassified sequences</taxon>
        <taxon>metagenomes</taxon>
        <taxon>ecological metagenomes</taxon>
    </lineage>
</organism>
<proteinExistence type="predicted"/>
<dbReference type="EMBL" id="BARU01043988">
    <property type="protein sequence ID" value="GAH87163.1"/>
    <property type="molecule type" value="Genomic_DNA"/>
</dbReference>